<dbReference type="PANTHER" id="PTHR43877">
    <property type="entry name" value="AMINOALKYLPHOSPHONATE N-ACETYLTRANSFERASE-RELATED-RELATED"/>
    <property type="match status" value="1"/>
</dbReference>
<evidence type="ECO:0000256" key="2">
    <source>
        <dbReference type="ARBA" id="ARBA00023315"/>
    </source>
</evidence>
<dbReference type="PROSITE" id="PS51186">
    <property type="entry name" value="GNAT"/>
    <property type="match status" value="1"/>
</dbReference>
<dbReference type="InterPro" id="IPR000182">
    <property type="entry name" value="GNAT_dom"/>
</dbReference>
<keyword evidence="2" id="KW-0012">Acyltransferase</keyword>
<name>A0A7W7WY16_9PSEU</name>
<dbReference type="EMBL" id="JACHJS010000001">
    <property type="protein sequence ID" value="MBB4967940.1"/>
    <property type="molecule type" value="Genomic_DNA"/>
</dbReference>
<evidence type="ECO:0000313" key="5">
    <source>
        <dbReference type="EMBL" id="MBB4967940.1"/>
    </source>
</evidence>
<evidence type="ECO:0000259" key="4">
    <source>
        <dbReference type="PROSITE" id="PS51186"/>
    </source>
</evidence>
<dbReference type="InterPro" id="IPR016181">
    <property type="entry name" value="Acyl_CoA_acyltransferase"/>
</dbReference>
<dbReference type="SUPFAM" id="SSF55729">
    <property type="entry name" value="Acyl-CoA N-acyltransferases (Nat)"/>
    <property type="match status" value="1"/>
</dbReference>
<keyword evidence="1 5" id="KW-0808">Transferase</keyword>
<dbReference type="Proteomes" id="UP000542674">
    <property type="component" value="Unassembled WGS sequence"/>
</dbReference>
<accession>A0A7W7WY16</accession>
<comment type="caution">
    <text evidence="5">The sequence shown here is derived from an EMBL/GenBank/DDBJ whole genome shotgun (WGS) entry which is preliminary data.</text>
</comment>
<evidence type="ECO:0000256" key="3">
    <source>
        <dbReference type="SAM" id="MobiDB-lite"/>
    </source>
</evidence>
<protein>
    <submittedName>
        <fullName evidence="5">GNAT superfamily N-acetyltransferase</fullName>
    </submittedName>
</protein>
<reference evidence="5 6" key="1">
    <citation type="submission" date="2020-08" db="EMBL/GenBank/DDBJ databases">
        <title>Sequencing the genomes of 1000 actinobacteria strains.</title>
        <authorList>
            <person name="Klenk H.-P."/>
        </authorList>
    </citation>
    <scope>NUCLEOTIDE SEQUENCE [LARGE SCALE GENOMIC DNA]</scope>
    <source>
        <strain evidence="5 6">DSM 45084</strain>
    </source>
</reference>
<dbReference type="RefSeq" id="WP_184673025.1">
    <property type="nucleotide sequence ID" value="NZ_BAABAI010000016.1"/>
</dbReference>
<sequence>MEIDLIRPDEPDEHLRAGVHEVLHDVVAAGGAIGYPNPPDRTATDAWLDSVFDDVTRGRGGLVLARVDGVISGTAAWHGEGMGVFAGCAELRRVTAHPRARGLGLGALLVADVIATTRAAGLELLTLGVRGNNRNAIGLYESLGFREWGRLPNSVAVGDTRFDSVRMYLPLGYPEGTVLHGSAEGGNGSSPRRRASTGGLRARGTRS</sequence>
<keyword evidence="6" id="KW-1185">Reference proteome</keyword>
<dbReference type="PANTHER" id="PTHR43877:SF2">
    <property type="entry name" value="AMINOALKYLPHOSPHONATE N-ACETYLTRANSFERASE-RELATED"/>
    <property type="match status" value="1"/>
</dbReference>
<gene>
    <name evidence="5" type="ORF">F4559_005299</name>
</gene>
<feature type="region of interest" description="Disordered" evidence="3">
    <location>
        <begin position="179"/>
        <end position="207"/>
    </location>
</feature>
<feature type="domain" description="N-acetyltransferase" evidence="4">
    <location>
        <begin position="4"/>
        <end position="172"/>
    </location>
</feature>
<dbReference type="GO" id="GO:0016747">
    <property type="term" value="F:acyltransferase activity, transferring groups other than amino-acyl groups"/>
    <property type="evidence" value="ECO:0007669"/>
    <property type="project" value="InterPro"/>
</dbReference>
<proteinExistence type="predicted"/>
<dbReference type="AlphaFoldDB" id="A0A7W7WY16"/>
<organism evidence="5 6">
    <name type="scientific">Saccharothrix violaceirubra</name>
    <dbReference type="NCBI Taxonomy" id="413306"/>
    <lineage>
        <taxon>Bacteria</taxon>
        <taxon>Bacillati</taxon>
        <taxon>Actinomycetota</taxon>
        <taxon>Actinomycetes</taxon>
        <taxon>Pseudonocardiales</taxon>
        <taxon>Pseudonocardiaceae</taxon>
        <taxon>Saccharothrix</taxon>
    </lineage>
</organism>
<evidence type="ECO:0000313" key="6">
    <source>
        <dbReference type="Proteomes" id="UP000542674"/>
    </source>
</evidence>
<dbReference type="Pfam" id="PF00583">
    <property type="entry name" value="Acetyltransf_1"/>
    <property type="match status" value="1"/>
</dbReference>
<dbReference type="CDD" id="cd04301">
    <property type="entry name" value="NAT_SF"/>
    <property type="match status" value="1"/>
</dbReference>
<evidence type="ECO:0000256" key="1">
    <source>
        <dbReference type="ARBA" id="ARBA00022679"/>
    </source>
</evidence>
<dbReference type="Gene3D" id="3.40.630.30">
    <property type="match status" value="1"/>
</dbReference>
<dbReference type="InterPro" id="IPR050832">
    <property type="entry name" value="Bact_Acetyltransf"/>
</dbReference>